<evidence type="ECO:0000313" key="3">
    <source>
        <dbReference type="Proteomes" id="UP000000305"/>
    </source>
</evidence>
<dbReference type="Proteomes" id="UP000000305">
    <property type="component" value="Unassembled WGS sequence"/>
</dbReference>
<organism evidence="2 3">
    <name type="scientific">Daphnia pulex</name>
    <name type="common">Water flea</name>
    <dbReference type="NCBI Taxonomy" id="6669"/>
    <lineage>
        <taxon>Eukaryota</taxon>
        <taxon>Metazoa</taxon>
        <taxon>Ecdysozoa</taxon>
        <taxon>Arthropoda</taxon>
        <taxon>Crustacea</taxon>
        <taxon>Branchiopoda</taxon>
        <taxon>Diplostraca</taxon>
        <taxon>Cladocera</taxon>
        <taxon>Anomopoda</taxon>
        <taxon>Daphniidae</taxon>
        <taxon>Daphnia</taxon>
    </lineage>
</organism>
<dbReference type="InterPro" id="IPR019670">
    <property type="entry name" value="DUF2523"/>
</dbReference>
<evidence type="ECO:0008006" key="4">
    <source>
        <dbReference type="Google" id="ProtNLM"/>
    </source>
</evidence>
<dbReference type="KEGG" id="dpx:DAPPUDRAFT_335484"/>
<keyword evidence="1" id="KW-1133">Transmembrane helix</keyword>
<dbReference type="EMBL" id="GL733079">
    <property type="protein sequence ID" value="EFX63428.1"/>
    <property type="molecule type" value="Genomic_DNA"/>
</dbReference>
<keyword evidence="3" id="KW-1185">Reference proteome</keyword>
<dbReference type="HOGENOM" id="CLU_2415538_0_0_1"/>
<protein>
    <recommendedName>
        <fullName evidence="4">DUF2523 domain-containing protein</fullName>
    </recommendedName>
</protein>
<keyword evidence="1" id="KW-0812">Transmembrane</keyword>
<accession>E9HXV5</accession>
<name>E9HXV5_DAPPU</name>
<dbReference type="Pfam" id="PF10734">
    <property type="entry name" value="DUF2523"/>
    <property type="match status" value="1"/>
</dbReference>
<dbReference type="InParanoid" id="E9HXV5"/>
<evidence type="ECO:0000256" key="1">
    <source>
        <dbReference type="SAM" id="Phobius"/>
    </source>
</evidence>
<keyword evidence="1" id="KW-0472">Membrane</keyword>
<dbReference type="AlphaFoldDB" id="E9HXV5"/>
<sequence length="92" mass="9868">MPAVLAAVGVWIISSVIAKVLVALGIGLFTYYGLFGLVEELIDQLRFLLGDMPPAVFQIISLFGFPEGLSILCSAFLTRAAIQSTKVFFGLT</sequence>
<reference evidence="2 3" key="1">
    <citation type="journal article" date="2011" name="Science">
        <title>The ecoresponsive genome of Daphnia pulex.</title>
        <authorList>
            <person name="Colbourne J.K."/>
            <person name="Pfrender M.E."/>
            <person name="Gilbert D."/>
            <person name="Thomas W.K."/>
            <person name="Tucker A."/>
            <person name="Oakley T.H."/>
            <person name="Tokishita S."/>
            <person name="Aerts A."/>
            <person name="Arnold G.J."/>
            <person name="Basu M.K."/>
            <person name="Bauer D.J."/>
            <person name="Caceres C.E."/>
            <person name="Carmel L."/>
            <person name="Casola C."/>
            <person name="Choi J.H."/>
            <person name="Detter J.C."/>
            <person name="Dong Q."/>
            <person name="Dusheyko S."/>
            <person name="Eads B.D."/>
            <person name="Frohlich T."/>
            <person name="Geiler-Samerotte K.A."/>
            <person name="Gerlach D."/>
            <person name="Hatcher P."/>
            <person name="Jogdeo S."/>
            <person name="Krijgsveld J."/>
            <person name="Kriventseva E.V."/>
            <person name="Kultz D."/>
            <person name="Laforsch C."/>
            <person name="Lindquist E."/>
            <person name="Lopez J."/>
            <person name="Manak J.R."/>
            <person name="Muller J."/>
            <person name="Pangilinan J."/>
            <person name="Patwardhan R.P."/>
            <person name="Pitluck S."/>
            <person name="Pritham E.J."/>
            <person name="Rechtsteiner A."/>
            <person name="Rho M."/>
            <person name="Rogozin I.B."/>
            <person name="Sakarya O."/>
            <person name="Salamov A."/>
            <person name="Schaack S."/>
            <person name="Shapiro H."/>
            <person name="Shiga Y."/>
            <person name="Skalitzky C."/>
            <person name="Smith Z."/>
            <person name="Souvorov A."/>
            <person name="Sung W."/>
            <person name="Tang Z."/>
            <person name="Tsuchiya D."/>
            <person name="Tu H."/>
            <person name="Vos H."/>
            <person name="Wang M."/>
            <person name="Wolf Y.I."/>
            <person name="Yamagata H."/>
            <person name="Yamada T."/>
            <person name="Ye Y."/>
            <person name="Shaw J.R."/>
            <person name="Andrews J."/>
            <person name="Crease T.J."/>
            <person name="Tang H."/>
            <person name="Lucas S.M."/>
            <person name="Robertson H.M."/>
            <person name="Bork P."/>
            <person name="Koonin E.V."/>
            <person name="Zdobnov E.M."/>
            <person name="Grigoriev I.V."/>
            <person name="Lynch M."/>
            <person name="Boore J.L."/>
        </authorList>
    </citation>
    <scope>NUCLEOTIDE SEQUENCE [LARGE SCALE GENOMIC DNA]</scope>
</reference>
<feature type="transmembrane region" description="Helical" evidence="1">
    <location>
        <begin position="55"/>
        <end position="77"/>
    </location>
</feature>
<proteinExistence type="predicted"/>
<gene>
    <name evidence="2" type="ORF">DAPPUDRAFT_335484</name>
</gene>
<evidence type="ECO:0000313" key="2">
    <source>
        <dbReference type="EMBL" id="EFX63428.1"/>
    </source>
</evidence>